<dbReference type="RefSeq" id="WP_370396409.1">
    <property type="nucleotide sequence ID" value="NZ_JALBUT010000002.1"/>
</dbReference>
<comment type="caution">
    <text evidence="1">The sequence shown here is derived from an EMBL/GenBank/DDBJ whole genome shotgun (WGS) entry which is preliminary data.</text>
</comment>
<protein>
    <submittedName>
        <fullName evidence="1">ROK family protein</fullName>
    </submittedName>
</protein>
<organism evidence="1 2">
    <name type="scientific">Intestinicryptomonas porci</name>
    <dbReference type="NCBI Taxonomy" id="2926320"/>
    <lineage>
        <taxon>Bacteria</taxon>
        <taxon>Pseudomonadati</taxon>
        <taxon>Verrucomicrobiota</taxon>
        <taxon>Opitutia</taxon>
        <taxon>Opitutales</taxon>
        <taxon>Intestinicryptomonaceae</taxon>
        <taxon>Intestinicryptomonas</taxon>
    </lineage>
</organism>
<evidence type="ECO:0000313" key="1">
    <source>
        <dbReference type="EMBL" id="MDX8414962.1"/>
    </source>
</evidence>
<dbReference type="EMBL" id="JALBUT010000002">
    <property type="protein sequence ID" value="MDX8414962.1"/>
    <property type="molecule type" value="Genomic_DNA"/>
</dbReference>
<dbReference type="SUPFAM" id="SSF53067">
    <property type="entry name" value="Actin-like ATPase domain"/>
    <property type="match status" value="1"/>
</dbReference>
<dbReference type="InterPro" id="IPR043129">
    <property type="entry name" value="ATPase_NBD"/>
</dbReference>
<dbReference type="NCBIfam" id="NF045942">
    <property type="entry name" value="PolPhglucPhase"/>
    <property type="match status" value="1"/>
</dbReference>
<dbReference type="CDD" id="cd24058">
    <property type="entry name" value="ASKHA_NBD_ROK_PPGK"/>
    <property type="match status" value="1"/>
</dbReference>
<dbReference type="Gene3D" id="3.30.420.40">
    <property type="match status" value="2"/>
</dbReference>
<dbReference type="PANTHER" id="PTHR18964:SF146">
    <property type="entry name" value="POLYPHOSPHATE GLUCOKINASE"/>
    <property type="match status" value="1"/>
</dbReference>
<gene>
    <name evidence="1" type="ORF">MOX91_02025</name>
</gene>
<dbReference type="PANTHER" id="PTHR18964">
    <property type="entry name" value="ROK (REPRESSOR, ORF, KINASE) FAMILY"/>
    <property type="match status" value="1"/>
</dbReference>
<dbReference type="InterPro" id="IPR000600">
    <property type="entry name" value="ROK"/>
</dbReference>
<reference evidence="1 2" key="1">
    <citation type="submission" date="2022-03" db="EMBL/GenBank/DDBJ databases">
        <title>Novel taxa within the pig intestine.</title>
        <authorList>
            <person name="Wylensek D."/>
            <person name="Bishof K."/>
            <person name="Afrizal A."/>
            <person name="Clavel T."/>
        </authorList>
    </citation>
    <scope>NUCLEOTIDE SEQUENCE [LARGE SCALE GENOMIC DNA]</scope>
    <source>
        <strain evidence="1 2">CLA-KB-P66</strain>
    </source>
</reference>
<name>A0ABU4WEH3_9BACT</name>
<accession>A0ABU4WEH3</accession>
<dbReference type="Pfam" id="PF00480">
    <property type="entry name" value="ROK"/>
    <property type="match status" value="1"/>
</dbReference>
<proteinExistence type="predicted"/>
<keyword evidence="2" id="KW-1185">Reference proteome</keyword>
<dbReference type="Proteomes" id="UP001275932">
    <property type="component" value="Unassembled WGS sequence"/>
</dbReference>
<evidence type="ECO:0000313" key="2">
    <source>
        <dbReference type="Proteomes" id="UP001275932"/>
    </source>
</evidence>
<sequence>MKKVLGIDIGGSGVKGAIVDIKTGKFLTERLRVPTPKPYSLEGLLDAIDEIIKTFNWNGVVGCGFPGVVRQQIIETALNLGSPFYGVNLAEEIGRRSACNAWVINDADAAGIGEMRFGAGKNQNGSVLMLTVGTGIGSALFTNGNLVPNLEFGSIKMKDKKSGKMVLAETLCSDAARKRLDLKWEVWAERFNKYLNYIQSLINPDLIILGGGISSKPEKFFDYLDVKCDLVLASLENRAGIAGAAFEAGKRIS</sequence>